<evidence type="ECO:0000313" key="4">
    <source>
        <dbReference type="Proteomes" id="UP000694867"/>
    </source>
</evidence>
<dbReference type="AlphaFoldDB" id="A0AAJ7P9B1"/>
<keyword evidence="1" id="KW-0862">Zinc</keyword>
<organism evidence="4 5">
    <name type="scientific">Galendromus occidentalis</name>
    <name type="common">western predatory mite</name>
    <dbReference type="NCBI Taxonomy" id="34638"/>
    <lineage>
        <taxon>Eukaryota</taxon>
        <taxon>Metazoa</taxon>
        <taxon>Ecdysozoa</taxon>
        <taxon>Arthropoda</taxon>
        <taxon>Chelicerata</taxon>
        <taxon>Arachnida</taxon>
        <taxon>Acari</taxon>
        <taxon>Parasitiformes</taxon>
        <taxon>Mesostigmata</taxon>
        <taxon>Gamasina</taxon>
        <taxon>Phytoseioidea</taxon>
        <taxon>Phytoseiidae</taxon>
        <taxon>Typhlodrominae</taxon>
        <taxon>Galendromus</taxon>
    </lineage>
</organism>
<evidence type="ECO:0000256" key="1">
    <source>
        <dbReference type="PROSITE-ProRule" id="PRU00325"/>
    </source>
</evidence>
<dbReference type="InterPro" id="IPR007527">
    <property type="entry name" value="Znf_SWIM"/>
</dbReference>
<name>A0AAJ7P9B1_9ACAR</name>
<protein>
    <submittedName>
        <fullName evidence="5">Uncharacterized protein LOC100900821</fullName>
    </submittedName>
</protein>
<dbReference type="PROSITE" id="PS50966">
    <property type="entry name" value="ZF_SWIM"/>
    <property type="match status" value="1"/>
</dbReference>
<reference evidence="5" key="1">
    <citation type="submission" date="2025-08" db="UniProtKB">
        <authorList>
            <consortium name="RefSeq"/>
        </authorList>
    </citation>
    <scope>IDENTIFICATION</scope>
</reference>
<keyword evidence="1" id="KW-0863">Zinc-finger</keyword>
<dbReference type="Proteomes" id="UP000694867">
    <property type="component" value="Unplaced"/>
</dbReference>
<sequence>MDSALLKENDEFHSWEEWKSRFEEWCQATGQQYKVNTSRTVAAYNKGRDVATQKRDQSKSTALGKSQPELAPKVDEKWQFVYVRYLCVHNNRAKSGHIPNPKTPPKNIRNCKATVVVKYERKVDCIIVLKLDPAHDHTERTPDIQQPSTPIAPASVIQDEVVEDSLDGVPDVVETETIGVNLLDAEDLDESGAHPSPVPGMGLGMGIGDEEPDADEDLGPQEEYRALTLKGIVDLPEKLTLLGDAAPVEVLLQELQKLEECDTESRSSIIVNNQSELVAVFFQTGHMKRKFALYPEILLFDAGYHFAMNPEYSLVSFSGHDAQGLGGPFAFAILMKPIRLMAGLLLNVFIQHNQPAARHVRCILLDREQHRRLKNQLPTLFEGARCVLYCHFHVVRSMLKEMTRIDLSLPIQERICKTLRGMFSGLQEKNYNEHLKKLDGIEMRFAKYFTTQWHPAREMWAGFRREGVVPFANGMNDRVEVLSQFMSLVCERSQTLSDALCNLVYAVTGIIEQTNTDRLLCDIREYHMKMVEHEARLISLCCDYAALHVLTQVRISRTYKFSVTQTLNESTYLVSSVAGKGTVQPGKNFSCNCAFHQSYQLPCSHAFVVAMAHSIPMQDCLIPDKWRRTEPFPVDIMSDLSEGPGSEMKYSDKLAKMREITNGLATLAAVSNQADFNNMFTVINQLYTAWTRNAGHRVQVNITPPTITKTGVPVSTLEDEEDMDITNGATKHLNDDPSLNSTSSVGVKVSTSSTGSVTMKLPPEDTVFGFAGGHLGAEEHLEEYGDLNCFTAPSGGPVESTGNMNLFEDLPAGGRENSPVLLSIKDEEDSKDDCDGTKGLKWDNVESYKLLDSIIGGDINMDEPDK</sequence>
<dbReference type="Pfam" id="PF21056">
    <property type="entry name" value="ZSWIM1-3_RNaseH-like"/>
    <property type="match status" value="1"/>
</dbReference>
<dbReference type="Pfam" id="PF21599">
    <property type="entry name" value="ZSWIM3_N"/>
    <property type="match status" value="1"/>
</dbReference>
<accession>A0AAJ7P9B1</accession>
<evidence type="ECO:0000313" key="5">
    <source>
        <dbReference type="RefSeq" id="XP_018494191.2"/>
    </source>
</evidence>
<feature type="region of interest" description="Disordered" evidence="2">
    <location>
        <begin position="48"/>
        <end position="68"/>
    </location>
</feature>
<dbReference type="InterPro" id="IPR048325">
    <property type="entry name" value="ZSWIM3_N"/>
</dbReference>
<dbReference type="GO" id="GO:0008270">
    <property type="term" value="F:zinc ion binding"/>
    <property type="evidence" value="ECO:0007669"/>
    <property type="project" value="UniProtKB-KW"/>
</dbReference>
<evidence type="ECO:0000256" key="2">
    <source>
        <dbReference type="SAM" id="MobiDB-lite"/>
    </source>
</evidence>
<keyword evidence="1" id="KW-0479">Metal-binding</keyword>
<dbReference type="RefSeq" id="XP_018494191.2">
    <property type="nucleotide sequence ID" value="XM_018638675.2"/>
</dbReference>
<dbReference type="KEGG" id="goe:100900821"/>
<proteinExistence type="predicted"/>
<dbReference type="PANTHER" id="PTHR31569">
    <property type="entry name" value="SWIM-TYPE DOMAIN-CONTAINING PROTEIN"/>
    <property type="match status" value="1"/>
</dbReference>
<dbReference type="InterPro" id="IPR048324">
    <property type="entry name" value="ZSWIM1-3_RNaseH-like"/>
</dbReference>
<feature type="domain" description="SWIM-type" evidence="3">
    <location>
        <begin position="572"/>
        <end position="614"/>
    </location>
</feature>
<gene>
    <name evidence="5" type="primary">LOC100900821</name>
</gene>
<dbReference type="GeneID" id="100900821"/>
<keyword evidence="4" id="KW-1185">Reference proteome</keyword>
<evidence type="ECO:0000259" key="3">
    <source>
        <dbReference type="PROSITE" id="PS50966"/>
    </source>
</evidence>
<dbReference type="PANTHER" id="PTHR31569:SF4">
    <property type="entry name" value="SWIM-TYPE DOMAIN-CONTAINING PROTEIN"/>
    <property type="match status" value="1"/>
</dbReference>
<feature type="compositionally biased region" description="Basic and acidic residues" evidence="2">
    <location>
        <begin position="48"/>
        <end position="58"/>
    </location>
</feature>
<dbReference type="InterPro" id="IPR052579">
    <property type="entry name" value="Zinc_finger_SWIM"/>
</dbReference>